<evidence type="ECO:0000313" key="1">
    <source>
        <dbReference type="EMBL" id="GGF77641.1"/>
    </source>
</evidence>
<comment type="caution">
    <text evidence="1">The sequence shown here is derived from an EMBL/GenBank/DDBJ whole genome shotgun (WGS) entry which is preliminary data.</text>
</comment>
<dbReference type="RefSeq" id="WP_188716512.1">
    <property type="nucleotide sequence ID" value="NZ_BMIV01000017.1"/>
</dbReference>
<keyword evidence="2" id="KW-1185">Reference proteome</keyword>
<evidence type="ECO:0000313" key="2">
    <source>
        <dbReference type="Proteomes" id="UP000640509"/>
    </source>
</evidence>
<dbReference type="EMBL" id="BMIV01000017">
    <property type="protein sequence ID" value="GGF77641.1"/>
    <property type="molecule type" value="Genomic_DNA"/>
</dbReference>
<sequence length="78" mass="8209">MSTANEYAGLAALSICESLLLAMNDAELLPENEIMGVLRDAAAAHENAIGTEVNRKEHRAAADLINAIIVGGNSVRHP</sequence>
<protein>
    <submittedName>
        <fullName evidence="1">Uncharacterized protein</fullName>
    </submittedName>
</protein>
<reference evidence="2" key="1">
    <citation type="journal article" date="2019" name="Int. J. Syst. Evol. Microbiol.">
        <title>The Global Catalogue of Microorganisms (GCM) 10K type strain sequencing project: providing services to taxonomists for standard genome sequencing and annotation.</title>
        <authorList>
            <consortium name="The Broad Institute Genomics Platform"/>
            <consortium name="The Broad Institute Genome Sequencing Center for Infectious Disease"/>
            <person name="Wu L."/>
            <person name="Ma J."/>
        </authorList>
    </citation>
    <scope>NUCLEOTIDE SEQUENCE [LARGE SCALE GENOMIC DNA]</scope>
    <source>
        <strain evidence="2">CGMCC 1.15419</strain>
    </source>
</reference>
<accession>A0ABQ1VLD5</accession>
<organism evidence="1 2">
    <name type="scientific">Paracoccus acridae</name>
    <dbReference type="NCBI Taxonomy" id="1795310"/>
    <lineage>
        <taxon>Bacteria</taxon>
        <taxon>Pseudomonadati</taxon>
        <taxon>Pseudomonadota</taxon>
        <taxon>Alphaproteobacteria</taxon>
        <taxon>Rhodobacterales</taxon>
        <taxon>Paracoccaceae</taxon>
        <taxon>Paracoccus</taxon>
    </lineage>
</organism>
<name>A0ABQ1VLD5_9RHOB</name>
<gene>
    <name evidence="1" type="ORF">GCM10011402_32820</name>
</gene>
<dbReference type="Proteomes" id="UP000640509">
    <property type="component" value="Unassembled WGS sequence"/>
</dbReference>
<proteinExistence type="predicted"/>